<dbReference type="PANTHER" id="PTHR43540">
    <property type="entry name" value="PEROXYUREIDOACRYLATE/UREIDOACRYLATE AMIDOHYDROLASE-RELATED"/>
    <property type="match status" value="1"/>
</dbReference>
<protein>
    <submittedName>
        <fullName evidence="4">Cysteine hydrolase family protein</fullName>
    </submittedName>
</protein>
<comment type="caution">
    <text evidence="4">The sequence shown here is derived from an EMBL/GenBank/DDBJ whole genome shotgun (WGS) entry which is preliminary data.</text>
</comment>
<dbReference type="Gene3D" id="3.40.50.850">
    <property type="entry name" value="Isochorismatase-like"/>
    <property type="match status" value="1"/>
</dbReference>
<evidence type="ECO:0000256" key="1">
    <source>
        <dbReference type="ARBA" id="ARBA00006336"/>
    </source>
</evidence>
<dbReference type="Pfam" id="PF00857">
    <property type="entry name" value="Isochorismatase"/>
    <property type="match status" value="1"/>
</dbReference>
<evidence type="ECO:0000313" key="4">
    <source>
        <dbReference type="EMBL" id="KAF0317816.1"/>
    </source>
</evidence>
<dbReference type="InterPro" id="IPR036380">
    <property type="entry name" value="Isochorismatase-like_sf"/>
</dbReference>
<dbReference type="SUPFAM" id="SSF52499">
    <property type="entry name" value="Isochorismatase-like hydrolases"/>
    <property type="match status" value="1"/>
</dbReference>
<keyword evidence="5" id="KW-1185">Reference proteome</keyword>
<keyword evidence="2 4" id="KW-0378">Hydrolase</keyword>
<dbReference type="InterPro" id="IPR050272">
    <property type="entry name" value="Isochorismatase-like_hydrls"/>
</dbReference>
<dbReference type="InterPro" id="IPR000868">
    <property type="entry name" value="Isochorismatase-like_dom"/>
</dbReference>
<name>A0A8H3ZLA5_9PEZI</name>
<organism evidence="4 5">
    <name type="scientific">Colletotrichum asianum</name>
    <dbReference type="NCBI Taxonomy" id="702518"/>
    <lineage>
        <taxon>Eukaryota</taxon>
        <taxon>Fungi</taxon>
        <taxon>Dikarya</taxon>
        <taxon>Ascomycota</taxon>
        <taxon>Pezizomycotina</taxon>
        <taxon>Sordariomycetes</taxon>
        <taxon>Hypocreomycetidae</taxon>
        <taxon>Glomerellales</taxon>
        <taxon>Glomerellaceae</taxon>
        <taxon>Colletotrichum</taxon>
        <taxon>Colletotrichum gloeosporioides species complex</taxon>
    </lineage>
</organism>
<comment type="similarity">
    <text evidence="1">Belongs to the isochorismatase family.</text>
</comment>
<dbReference type="GO" id="GO:0016787">
    <property type="term" value="F:hydrolase activity"/>
    <property type="evidence" value="ECO:0007669"/>
    <property type="project" value="UniProtKB-KW"/>
</dbReference>
<sequence>MAGVHPTGEGAPSFGKRFAILNLDLMAIMFENIKKTDEGKLFISNCVRWNEAVHQHHPRPLTIFTALCFSNSSQSELARPSPFADLIDGFGDFVKDSPEVQIDKSLELDEEDIILHKTRWYAGAGNALEQILKAQHVNTIVISGITLSGVVMSTVYRLFDLDYDIYVISDNVMEFPADGSAELRRHLLRTQLKNMNVGVITLNEALKLLESSA</sequence>
<feature type="domain" description="Isochorismatase-like" evidence="3">
    <location>
        <begin position="19"/>
        <end position="180"/>
    </location>
</feature>
<evidence type="ECO:0000259" key="3">
    <source>
        <dbReference type="Pfam" id="PF00857"/>
    </source>
</evidence>
<dbReference type="OrthoDB" id="1739143at2759"/>
<accession>A0A8H3ZLA5</accession>
<reference evidence="4 5" key="1">
    <citation type="submission" date="2019-12" db="EMBL/GenBank/DDBJ databases">
        <title>A genome sequence resource for the geographically widespread anthracnose pathogen Colletotrichum asianum.</title>
        <authorList>
            <person name="Meng Y."/>
        </authorList>
    </citation>
    <scope>NUCLEOTIDE SEQUENCE [LARGE SCALE GENOMIC DNA]</scope>
    <source>
        <strain evidence="4 5">ICMP 18580</strain>
    </source>
</reference>
<dbReference type="Proteomes" id="UP000434172">
    <property type="component" value="Unassembled WGS sequence"/>
</dbReference>
<evidence type="ECO:0000313" key="5">
    <source>
        <dbReference type="Proteomes" id="UP000434172"/>
    </source>
</evidence>
<gene>
    <name evidence="4" type="ORF">GQ607_014928</name>
</gene>
<proteinExistence type="inferred from homology"/>
<dbReference type="EMBL" id="WOWK01000122">
    <property type="protein sequence ID" value="KAF0317816.1"/>
    <property type="molecule type" value="Genomic_DNA"/>
</dbReference>
<dbReference type="AlphaFoldDB" id="A0A8H3ZLA5"/>
<evidence type="ECO:0000256" key="2">
    <source>
        <dbReference type="ARBA" id="ARBA00022801"/>
    </source>
</evidence>
<dbReference type="PANTHER" id="PTHR43540:SF1">
    <property type="entry name" value="ISOCHORISMATASE HYDROLASE"/>
    <property type="match status" value="1"/>
</dbReference>